<accession>F8L3Q1</accession>
<feature type="coiled-coil region" evidence="1">
    <location>
        <begin position="41"/>
        <end position="68"/>
    </location>
</feature>
<dbReference type="RefSeq" id="WP_013944379.1">
    <property type="nucleotide sequence ID" value="NC_015713.1"/>
</dbReference>
<dbReference type="STRING" id="331113.SNE_A20360"/>
<name>F8L3Q1_SIMNZ</name>
<keyword evidence="1" id="KW-0175">Coiled coil</keyword>
<evidence type="ECO:0000256" key="2">
    <source>
        <dbReference type="SAM" id="MobiDB-lite"/>
    </source>
</evidence>
<organism evidence="3 4">
    <name type="scientific">Simkania negevensis (strain ATCC VR-1471 / DSM 27360 / Z)</name>
    <dbReference type="NCBI Taxonomy" id="331113"/>
    <lineage>
        <taxon>Bacteria</taxon>
        <taxon>Pseudomonadati</taxon>
        <taxon>Chlamydiota</taxon>
        <taxon>Chlamydiia</taxon>
        <taxon>Parachlamydiales</taxon>
        <taxon>Simkaniaceae</taxon>
        <taxon>Simkania</taxon>
    </lineage>
</organism>
<evidence type="ECO:0000313" key="4">
    <source>
        <dbReference type="Proteomes" id="UP000000496"/>
    </source>
</evidence>
<proteinExistence type="predicted"/>
<sequence length="301" mass="32299">MSKSNPITTSDDSKTPSSNPYDFANFQMGPAGSVISILLKMNEIDLEIGQLDNELAALNNRFSSEEANAVSTLQQNQGKQQKIDQVLSGVGEISGGALSLASAVGSTIYASKASQSISPGEGYLKPIDQSGNENFLSTAKIQQDDIVNDPAVKTRIQQMKTNLDLTKTPDKVTTTLENGQTVTDETILKFADSKDVEAVQAQAKKQIDQRANEIKSVGEKIYLITPALKDMTTGSFSLAAANHKAIAKDDEAQATIAQNLISSFNSNQSLMQNQATNIFGLIPTIAQYIEQLLMANKYNGG</sequence>
<dbReference type="KEGG" id="sng:SNE_A20360"/>
<feature type="region of interest" description="Disordered" evidence="2">
    <location>
        <begin position="1"/>
        <end position="22"/>
    </location>
</feature>
<reference key="1">
    <citation type="journal article" date="2011" name="Mol. Biol. Evol.">
        <title>Unity in variety -- the pan-genome of the Chlamydiae.</title>
        <authorList>
            <person name="Collingro A."/>
            <person name="Tischler P."/>
            <person name="Weinmaier T."/>
            <person name="Penz T."/>
            <person name="Heinz E."/>
            <person name="Brunham R.C."/>
            <person name="Read T.D."/>
            <person name="Bavoil P.M."/>
            <person name="Sachse K."/>
            <person name="Kahane S."/>
            <person name="Friedman M.G."/>
            <person name="Rattei T."/>
            <person name="Myers G.S.A."/>
            <person name="Horn M."/>
        </authorList>
    </citation>
    <scope>NUCLEOTIDE SEQUENCE</scope>
    <source>
        <strain>Z</strain>
    </source>
</reference>
<dbReference type="EMBL" id="FR872582">
    <property type="protein sequence ID" value="CCB89913.1"/>
    <property type="molecule type" value="Genomic_DNA"/>
</dbReference>
<protein>
    <submittedName>
        <fullName evidence="3">Uncharacterized protein</fullName>
    </submittedName>
</protein>
<reference evidence="3 4" key="2">
    <citation type="journal article" date="2011" name="Mol. Biol. Evol.">
        <title>Unity in variety--the pan-genome of the Chlamydiae.</title>
        <authorList>
            <person name="Collingro A."/>
            <person name="Tischler P."/>
            <person name="Weinmaier T."/>
            <person name="Penz T."/>
            <person name="Heinz E."/>
            <person name="Brunham R.C."/>
            <person name="Read T.D."/>
            <person name="Bavoil P.M."/>
            <person name="Sachse K."/>
            <person name="Kahane S."/>
            <person name="Friedman M.G."/>
            <person name="Rattei T."/>
            <person name="Myers G.S."/>
            <person name="Horn M."/>
        </authorList>
    </citation>
    <scope>NUCLEOTIDE SEQUENCE [LARGE SCALE GENOMIC DNA]</scope>
    <source>
        <strain evidence="4">ATCC VR-1471 / Z</strain>
    </source>
</reference>
<evidence type="ECO:0000256" key="1">
    <source>
        <dbReference type="SAM" id="Coils"/>
    </source>
</evidence>
<dbReference type="AlphaFoldDB" id="F8L3Q1"/>
<dbReference type="Proteomes" id="UP000000496">
    <property type="component" value="Chromosome gsn.131"/>
</dbReference>
<keyword evidence="4" id="KW-1185">Reference proteome</keyword>
<dbReference type="HOGENOM" id="CLU_924071_0_0_0"/>
<evidence type="ECO:0000313" key="3">
    <source>
        <dbReference type="EMBL" id="CCB89913.1"/>
    </source>
</evidence>
<feature type="compositionally biased region" description="Polar residues" evidence="2">
    <location>
        <begin position="1"/>
        <end position="20"/>
    </location>
</feature>
<gene>
    <name evidence="3" type="ordered locus">SNE_A20360</name>
</gene>